<evidence type="ECO:0000256" key="1">
    <source>
        <dbReference type="ARBA" id="ARBA00002581"/>
    </source>
</evidence>
<dbReference type="GO" id="GO:0140297">
    <property type="term" value="F:DNA-binding transcription factor binding"/>
    <property type="evidence" value="ECO:0007669"/>
    <property type="project" value="UniProtKB-ARBA"/>
</dbReference>
<keyword evidence="11 17" id="KW-0103">Bromodomain</keyword>
<dbReference type="PROSITE" id="PS50134">
    <property type="entry name" value="ZF_TAZ"/>
    <property type="match status" value="1"/>
</dbReference>
<feature type="zinc finger region" description="TAZ-type" evidence="18">
    <location>
        <begin position="695"/>
        <end position="775"/>
    </location>
</feature>
<feature type="compositionally biased region" description="Acidic residues" evidence="19">
    <location>
        <begin position="1204"/>
        <end position="1224"/>
    </location>
</feature>
<comment type="subcellular location">
    <subcellularLocation>
        <location evidence="2">Nucleus</location>
    </subcellularLocation>
</comment>
<keyword evidence="23" id="KW-1185">Reference proteome</keyword>
<evidence type="ECO:0000256" key="5">
    <source>
        <dbReference type="ARBA" id="ARBA00022679"/>
    </source>
</evidence>
<dbReference type="SMART" id="SM00297">
    <property type="entry name" value="BROMO"/>
    <property type="match status" value="1"/>
</dbReference>
<feature type="compositionally biased region" description="Basic and acidic residues" evidence="19">
    <location>
        <begin position="1129"/>
        <end position="1142"/>
    </location>
</feature>
<feature type="region of interest" description="Disordered" evidence="19">
    <location>
        <begin position="508"/>
        <end position="554"/>
    </location>
</feature>
<dbReference type="SUPFAM" id="SSF57933">
    <property type="entry name" value="TAZ domain"/>
    <property type="match status" value="1"/>
</dbReference>
<evidence type="ECO:0000256" key="4">
    <source>
        <dbReference type="ARBA" id="ARBA00022481"/>
    </source>
</evidence>
<dbReference type="InterPro" id="IPR013083">
    <property type="entry name" value="Znf_RING/FYVE/PHD"/>
</dbReference>
<keyword evidence="5" id="KW-0808">Transferase</keyword>
<dbReference type="PROSITE" id="PS50014">
    <property type="entry name" value="BROMODOMAIN_2"/>
    <property type="match status" value="1"/>
</dbReference>
<evidence type="ECO:0000256" key="9">
    <source>
        <dbReference type="ARBA" id="ARBA00022853"/>
    </source>
</evidence>
<dbReference type="Gene3D" id="3.30.40.10">
    <property type="entry name" value="Zinc/RING finger domain, C3HC4 (zinc finger)"/>
    <property type="match status" value="1"/>
</dbReference>
<evidence type="ECO:0000256" key="12">
    <source>
        <dbReference type="ARBA" id="ARBA00023159"/>
    </source>
</evidence>
<evidence type="ECO:0000256" key="13">
    <source>
        <dbReference type="ARBA" id="ARBA00023163"/>
    </source>
</evidence>
<dbReference type="SUPFAM" id="SSF47370">
    <property type="entry name" value="Bromodomain"/>
    <property type="match status" value="1"/>
</dbReference>
<dbReference type="InterPro" id="IPR013178">
    <property type="entry name" value="Histone_AcTrfase_Rtt109/CBP"/>
</dbReference>
<proteinExistence type="predicted"/>
<dbReference type="PANTHER" id="PTHR13808">
    <property type="entry name" value="CBP/P300-RELATED"/>
    <property type="match status" value="1"/>
</dbReference>
<dbReference type="PANTHER" id="PTHR13808:SF1">
    <property type="entry name" value="HISTONE ACETYLTRANSFERASE"/>
    <property type="match status" value="1"/>
</dbReference>
<dbReference type="InterPro" id="IPR031162">
    <property type="entry name" value="CBP_P300_HAT"/>
</dbReference>
<dbReference type="Pfam" id="PF06001">
    <property type="entry name" value="RING_CBP-p300"/>
    <property type="match status" value="1"/>
</dbReference>
<evidence type="ECO:0000259" key="22">
    <source>
        <dbReference type="PROSITE" id="PS51727"/>
    </source>
</evidence>
<dbReference type="GO" id="GO:0000123">
    <property type="term" value="C:histone acetyltransferase complex"/>
    <property type="evidence" value="ECO:0007669"/>
    <property type="project" value="TreeGrafter"/>
</dbReference>
<keyword evidence="7 18" id="KW-0863">Zinc-finger</keyword>
<dbReference type="PROSITE" id="PS51727">
    <property type="entry name" value="CBP_P300_HAT"/>
    <property type="match status" value="1"/>
</dbReference>
<organism evidence="23 24">
    <name type="scientific">Acrobeloides nanus</name>
    <dbReference type="NCBI Taxonomy" id="290746"/>
    <lineage>
        <taxon>Eukaryota</taxon>
        <taxon>Metazoa</taxon>
        <taxon>Ecdysozoa</taxon>
        <taxon>Nematoda</taxon>
        <taxon>Chromadorea</taxon>
        <taxon>Rhabditida</taxon>
        <taxon>Tylenchina</taxon>
        <taxon>Cephalobomorpha</taxon>
        <taxon>Cephaloboidea</taxon>
        <taxon>Cephalobidae</taxon>
        <taxon>Acrobeloides</taxon>
    </lineage>
</organism>
<keyword evidence="13" id="KW-0804">Transcription</keyword>
<evidence type="ECO:0000256" key="10">
    <source>
        <dbReference type="ARBA" id="ARBA00023015"/>
    </source>
</evidence>
<keyword evidence="8 18" id="KW-0862">Zinc</keyword>
<dbReference type="SMART" id="SM00291">
    <property type="entry name" value="ZnF_ZZ"/>
    <property type="match status" value="1"/>
</dbReference>
<evidence type="ECO:0000256" key="17">
    <source>
        <dbReference type="PROSITE-ProRule" id="PRU00035"/>
    </source>
</evidence>
<keyword evidence="4" id="KW-0488">Methylation</keyword>
<comment type="function">
    <text evidence="1">Acetyltransferase enzyme. Acetylates histones, giving a specific tag for transcriptional activation.</text>
</comment>
<dbReference type="Pfam" id="PF08214">
    <property type="entry name" value="HAT_KAT11"/>
    <property type="match status" value="1"/>
</dbReference>
<dbReference type="Gene3D" id="1.20.920.10">
    <property type="entry name" value="Bromodomain-like"/>
    <property type="match status" value="1"/>
</dbReference>
<reference evidence="24" key="1">
    <citation type="submission" date="2022-11" db="UniProtKB">
        <authorList>
            <consortium name="WormBaseParasite"/>
        </authorList>
    </citation>
    <scope>IDENTIFICATION</scope>
</reference>
<evidence type="ECO:0000313" key="23">
    <source>
        <dbReference type="Proteomes" id="UP000887540"/>
    </source>
</evidence>
<dbReference type="GO" id="GO:0005667">
    <property type="term" value="C:transcription regulator complex"/>
    <property type="evidence" value="ECO:0007669"/>
    <property type="project" value="TreeGrafter"/>
</dbReference>
<evidence type="ECO:0000259" key="20">
    <source>
        <dbReference type="PROSITE" id="PS50014"/>
    </source>
</evidence>
<dbReference type="CDD" id="cd15802">
    <property type="entry name" value="RING_CBP-p300"/>
    <property type="match status" value="1"/>
</dbReference>
<dbReference type="Pfam" id="PF00439">
    <property type="entry name" value="Bromodomain"/>
    <property type="match status" value="1"/>
</dbReference>
<keyword evidence="12" id="KW-0010">Activator</keyword>
<evidence type="ECO:0000256" key="18">
    <source>
        <dbReference type="PROSITE-ProRule" id="PRU00203"/>
    </source>
</evidence>
<dbReference type="Gene3D" id="2.10.110.40">
    <property type="match status" value="1"/>
</dbReference>
<evidence type="ECO:0000256" key="19">
    <source>
        <dbReference type="SAM" id="MobiDB-lite"/>
    </source>
</evidence>
<feature type="region of interest" description="Disordered" evidence="19">
    <location>
        <begin position="1129"/>
        <end position="1149"/>
    </location>
</feature>
<evidence type="ECO:0000313" key="24">
    <source>
        <dbReference type="WBParaSite" id="ACRNAN_scaffold475.g12317.t1"/>
    </source>
</evidence>
<name>A0A914DY14_9BILA</name>
<dbReference type="GO" id="GO:0045944">
    <property type="term" value="P:positive regulation of transcription by RNA polymerase II"/>
    <property type="evidence" value="ECO:0007669"/>
    <property type="project" value="TreeGrafter"/>
</dbReference>
<dbReference type="SUPFAM" id="SSF57850">
    <property type="entry name" value="RING/U-box"/>
    <property type="match status" value="1"/>
</dbReference>
<dbReference type="GO" id="GO:0003713">
    <property type="term" value="F:transcription coactivator activity"/>
    <property type="evidence" value="ECO:0007669"/>
    <property type="project" value="TreeGrafter"/>
</dbReference>
<dbReference type="InterPro" id="IPR001487">
    <property type="entry name" value="Bromodomain"/>
</dbReference>
<dbReference type="SUPFAM" id="SSF57903">
    <property type="entry name" value="FYVE/PHD zinc finger"/>
    <property type="match status" value="1"/>
</dbReference>
<keyword evidence="15" id="KW-0012">Acyltransferase</keyword>
<dbReference type="SMART" id="SM00551">
    <property type="entry name" value="ZnF_TAZ"/>
    <property type="match status" value="1"/>
</dbReference>
<dbReference type="Pfam" id="PF23570">
    <property type="entry name" value="PHD_P300"/>
    <property type="match status" value="1"/>
</dbReference>
<feature type="compositionally biased region" description="Acidic residues" evidence="19">
    <location>
        <begin position="515"/>
        <end position="526"/>
    </location>
</feature>
<dbReference type="InterPro" id="IPR056484">
    <property type="entry name" value="PHD_P300"/>
</dbReference>
<evidence type="ECO:0000256" key="15">
    <source>
        <dbReference type="ARBA" id="ARBA00023315"/>
    </source>
</evidence>
<feature type="region of interest" description="Disordered" evidence="19">
    <location>
        <begin position="917"/>
        <end position="974"/>
    </location>
</feature>
<dbReference type="InterPro" id="IPR000197">
    <property type="entry name" value="Znf_TAZ"/>
</dbReference>
<comment type="catalytic activity">
    <reaction evidence="16">
        <text>L-lysyl-[protein] + acetyl-CoA = N(6)-acetyl-L-lysyl-[protein] + CoA + H(+)</text>
        <dbReference type="Rhea" id="RHEA:45948"/>
        <dbReference type="Rhea" id="RHEA-COMP:9752"/>
        <dbReference type="Rhea" id="RHEA-COMP:10731"/>
        <dbReference type="ChEBI" id="CHEBI:15378"/>
        <dbReference type="ChEBI" id="CHEBI:29969"/>
        <dbReference type="ChEBI" id="CHEBI:57287"/>
        <dbReference type="ChEBI" id="CHEBI:57288"/>
        <dbReference type="ChEBI" id="CHEBI:61930"/>
        <dbReference type="EC" id="2.3.1.48"/>
    </reaction>
</comment>
<protein>
    <recommendedName>
        <fullName evidence="3">histone acetyltransferase</fullName>
        <ecNumber evidence="3">2.3.1.48</ecNumber>
    </recommendedName>
</protein>
<dbReference type="GO" id="GO:0031490">
    <property type="term" value="F:chromatin DNA binding"/>
    <property type="evidence" value="ECO:0007669"/>
    <property type="project" value="TreeGrafter"/>
</dbReference>
<dbReference type="InterPro" id="IPR035898">
    <property type="entry name" value="TAZ_dom_sf"/>
</dbReference>
<feature type="domain" description="Bromo" evidence="20">
    <location>
        <begin position="65"/>
        <end position="110"/>
    </location>
</feature>
<keyword evidence="6 18" id="KW-0479">Metal-binding</keyword>
<evidence type="ECO:0000256" key="3">
    <source>
        <dbReference type="ARBA" id="ARBA00013184"/>
    </source>
</evidence>
<feature type="domain" description="CBP/p300-type HAT" evidence="22">
    <location>
        <begin position="268"/>
        <end position="642"/>
    </location>
</feature>
<evidence type="ECO:0000256" key="6">
    <source>
        <dbReference type="ARBA" id="ARBA00022723"/>
    </source>
</evidence>
<feature type="compositionally biased region" description="Polar residues" evidence="19">
    <location>
        <begin position="930"/>
        <end position="951"/>
    </location>
</feature>
<keyword evidence="14" id="KW-0539">Nucleus</keyword>
<dbReference type="InterPro" id="IPR043145">
    <property type="entry name" value="Znf_ZZ_sf"/>
</dbReference>
<evidence type="ECO:0000256" key="11">
    <source>
        <dbReference type="ARBA" id="ARBA00023117"/>
    </source>
</evidence>
<dbReference type="GO" id="GO:0005634">
    <property type="term" value="C:nucleus"/>
    <property type="evidence" value="ECO:0007669"/>
    <property type="project" value="UniProtKB-SubCell"/>
</dbReference>
<dbReference type="Pfam" id="PF00569">
    <property type="entry name" value="ZZ"/>
    <property type="match status" value="1"/>
</dbReference>
<keyword evidence="10" id="KW-0805">Transcription regulation</keyword>
<dbReference type="EC" id="2.3.1.48" evidence="3"/>
<dbReference type="CDD" id="cd15557">
    <property type="entry name" value="PHD_CBP_p300"/>
    <property type="match status" value="1"/>
</dbReference>
<evidence type="ECO:0000256" key="14">
    <source>
        <dbReference type="ARBA" id="ARBA00023242"/>
    </source>
</evidence>
<sequence length="1582" mass="183342">MFPSKETSADPLLSGIDFLVEKKAFSRKELQDHLMPVWQSLSEMDEAVPFCAPVNPKLRNKNEERKSMNLLTIRANLEKGVYTNPWEFCDDIWLMFDNAWLYRKNSEVYKFCSKLAECFMKAINPVMRDMGYCCGQKLTFTPLALFCDRQPMCVIGRDQEYYLYGPGSTQFDVTVSDKYICCLKCFKNLPEGGINLNENLNETPNMTPKSKFIKMKNDQIHHEPFESCKICKRKWHRICANFNEKVFPEGFICDTCRKEKNIPKPENKFTAKKLPHCQLSRHIEDRVNQYMIKKGGLSADQYEVVIRVLCAVDKEVEVKLMMKQKYAGFPDRFPYRSKAIFAYEVVDGAEICFFGLHVQEYGNDCPLPNRGRVYLAYLDSVHFFQPRQLRTDVYHEILLGYLEYVKNLGYTMAHIWACPPSEGDDYIFHCHPPKQKIPELKRLQDWYKKMLDKGIEESIVAEYKDIFKQSKDDNVQAPTSLPYFEGDLWPNIIEDCICKEENERRKQEAAQAKEGDEEMYQVDDEGEAKKSNRSLNNKKKNNLKKSTEKKPDGGTGDKVMDKLYIVLKKHKEVFFTVRLVSHQEIAMNKLIKDPDPLSLSELMDGRDNFLNKARDEHWEFSSLRRAMYSSLCFCYALHTQENISYICNNCNNTIVCWHYQTCDDFDLCASCYNTVEHQHKLEKINTIIEVSAESSNTRDESMQRCNQCLIHASQCRDTNCCRKTCHQMKEVVAHTKLCKKLQSNCPVCNQFIKLCCYHAKHCNQQSCTVPFCSKIRQKLQKQKRSQNRRADNLMRRRMDMLNADASNRAGLMYASTSSVSAIPQSNHPPPTMQTNFMHFRTNGNMGPSGMPNQGPMMGMNLIETRPMNDIADMNMSFMNNPPGHSSQDDLIEPLENNLIIQHFDADETAYQASQLHWPIGAPGQPDAPTLQGNPLQGHQAPQSHWQTSDSKQPGAPAPQNYPTHGDQTLDNNTRSANEIRPNKLAGDISTIIPTLSSVYTNPPPEKRQKLQIIDEYLENTNDEYLKENSVGEYLENTQNRALLMTLDTEPMKLVIIDMNVQWYKLVPSALNYYAENEHPPVFVTFYATERSDSGFIFMIPAHVKTNEPNGKKRNDIVICSNIWATNHDNTRQKRQDLSESKSKGQKTPIHHHYECQSCAMLKKKGKGKQEIENAVETNDDEEMVEEDMPFLLEQAEENGQAEYNDQDEDYDQDYDDGYENEEEISNSAQNESKVISNKSTTFLLKSCKEQQFRIRIEEINERLEHKSCGEKFSPEFNNNLTEQEFKQQPNRPKGLPKDLVDAIYKTCIRKIRSKIQKGEDLIQNDDKLLVNGKYVGQEENESKLIPIAHVKALHICRKVLAYISTSTWKRLLFSEKFLNDFEKKVNALELYEKGNKMNDGEIKKPREQSLGQANIQFKTNALGCELLKDAMCEHFRKNNADIEFCVIEDVAYEITKILNFNIDVDSIDLDAQMKILTKMHNLGFPEYMNWNHVKEVLDQYKKRKRDMTKNNKKKSENIRRIIDWYRQKMAEDSMISIRKLLELEYMVDGENELNIVNIGGQEEVELPTSSKAKPKIYSVYYY</sequence>
<feature type="compositionally biased region" description="Polar residues" evidence="19">
    <location>
        <begin position="960"/>
        <end position="974"/>
    </location>
</feature>
<dbReference type="Pfam" id="PF02135">
    <property type="entry name" value="zf-TAZ"/>
    <property type="match status" value="1"/>
</dbReference>
<dbReference type="GO" id="GO:0008270">
    <property type="term" value="F:zinc ion binding"/>
    <property type="evidence" value="ECO:0007669"/>
    <property type="project" value="UniProtKB-KW"/>
</dbReference>
<dbReference type="InterPro" id="IPR011011">
    <property type="entry name" value="Znf_FYVE_PHD"/>
</dbReference>
<dbReference type="SMART" id="SM01250">
    <property type="entry name" value="KAT11"/>
    <property type="match status" value="1"/>
</dbReference>
<keyword evidence="9" id="KW-0156">Chromatin regulator</keyword>
<evidence type="ECO:0000256" key="7">
    <source>
        <dbReference type="ARBA" id="ARBA00022771"/>
    </source>
</evidence>
<accession>A0A914DY14</accession>
<dbReference type="Gene3D" id="1.20.1020.10">
    <property type="entry name" value="TAZ domain"/>
    <property type="match status" value="1"/>
</dbReference>
<feature type="domain" description="TAZ-type" evidence="21">
    <location>
        <begin position="695"/>
        <end position="775"/>
    </location>
</feature>
<dbReference type="Gene3D" id="3.30.60.90">
    <property type="match status" value="1"/>
</dbReference>
<evidence type="ECO:0000259" key="21">
    <source>
        <dbReference type="PROSITE" id="PS50134"/>
    </source>
</evidence>
<dbReference type="InterPro" id="IPR036427">
    <property type="entry name" value="Bromodomain-like_sf"/>
</dbReference>
<dbReference type="GO" id="GO:0004402">
    <property type="term" value="F:histone acetyltransferase activity"/>
    <property type="evidence" value="ECO:0007669"/>
    <property type="project" value="InterPro"/>
</dbReference>
<evidence type="ECO:0000256" key="16">
    <source>
        <dbReference type="ARBA" id="ARBA00048017"/>
    </source>
</evidence>
<dbReference type="WBParaSite" id="ACRNAN_scaffold475.g12317.t1">
    <property type="protein sequence ID" value="ACRNAN_scaffold475.g12317.t1"/>
    <property type="gene ID" value="ACRNAN_scaffold475.g12317"/>
</dbReference>
<dbReference type="InterPro" id="IPR038547">
    <property type="entry name" value="RING_CBP-p300_sf"/>
</dbReference>
<feature type="region of interest" description="Disordered" evidence="19">
    <location>
        <begin position="1200"/>
        <end position="1231"/>
    </location>
</feature>
<dbReference type="InterPro" id="IPR000433">
    <property type="entry name" value="Znf_ZZ"/>
</dbReference>
<evidence type="ECO:0000256" key="8">
    <source>
        <dbReference type="ARBA" id="ARBA00022833"/>
    </source>
</evidence>
<dbReference type="Proteomes" id="UP000887540">
    <property type="component" value="Unplaced"/>
</dbReference>
<evidence type="ECO:0000256" key="2">
    <source>
        <dbReference type="ARBA" id="ARBA00004123"/>
    </source>
</evidence>
<dbReference type="InterPro" id="IPR010303">
    <property type="entry name" value="RING_CBP-p300"/>
</dbReference>